<keyword evidence="2" id="KW-1185">Reference proteome</keyword>
<protein>
    <submittedName>
        <fullName evidence="1">Uncharacterized protein</fullName>
    </submittedName>
</protein>
<proteinExistence type="predicted"/>
<accession>A0A074ZLC1</accession>
<reference evidence="1 2" key="1">
    <citation type="submission" date="2013-11" db="EMBL/GenBank/DDBJ databases">
        <title>Opisthorchis viverrini - life in the bile duct.</title>
        <authorList>
            <person name="Young N.D."/>
            <person name="Nagarajan N."/>
            <person name="Lin S.J."/>
            <person name="Korhonen P.K."/>
            <person name="Jex A.R."/>
            <person name="Hall R.S."/>
            <person name="Safavi-Hemami H."/>
            <person name="Kaewkong W."/>
            <person name="Bertrand D."/>
            <person name="Gao S."/>
            <person name="Seet Q."/>
            <person name="Wongkham S."/>
            <person name="Teh B.T."/>
            <person name="Wongkham C."/>
            <person name="Intapan P.M."/>
            <person name="Maleewong W."/>
            <person name="Yang X."/>
            <person name="Hu M."/>
            <person name="Wang Z."/>
            <person name="Hofmann A."/>
            <person name="Sternberg P.W."/>
            <person name="Tan P."/>
            <person name="Wang J."/>
            <person name="Gasser R.B."/>
        </authorList>
    </citation>
    <scope>NUCLEOTIDE SEQUENCE [LARGE SCALE GENOMIC DNA]</scope>
</reference>
<sequence>MEVVCLQPPTPTFAKNTGADYDASGGEALNGQSFFNKLLCRRWILDRYLAGMGVDRLGFGGVDPLKRKARPPL</sequence>
<dbReference type="Proteomes" id="UP000054324">
    <property type="component" value="Unassembled WGS sequence"/>
</dbReference>
<gene>
    <name evidence="1" type="ORF">T265_04974</name>
</gene>
<dbReference type="RefSeq" id="XP_009168115.1">
    <property type="nucleotide sequence ID" value="XM_009169851.1"/>
</dbReference>
<dbReference type="EMBL" id="KL596706">
    <property type="protein sequence ID" value="KER28143.1"/>
    <property type="molecule type" value="Genomic_DNA"/>
</dbReference>
<evidence type="ECO:0000313" key="1">
    <source>
        <dbReference type="EMBL" id="KER28143.1"/>
    </source>
</evidence>
<dbReference type="CTD" id="20319156"/>
<name>A0A074ZLC1_OPIVI</name>
<dbReference type="KEGG" id="ovi:T265_04974"/>
<evidence type="ECO:0000313" key="2">
    <source>
        <dbReference type="Proteomes" id="UP000054324"/>
    </source>
</evidence>
<dbReference type="AlphaFoldDB" id="A0A074ZLC1"/>
<organism evidence="1 2">
    <name type="scientific">Opisthorchis viverrini</name>
    <name type="common">Southeast Asian liver fluke</name>
    <dbReference type="NCBI Taxonomy" id="6198"/>
    <lineage>
        <taxon>Eukaryota</taxon>
        <taxon>Metazoa</taxon>
        <taxon>Spiralia</taxon>
        <taxon>Lophotrochozoa</taxon>
        <taxon>Platyhelminthes</taxon>
        <taxon>Trematoda</taxon>
        <taxon>Digenea</taxon>
        <taxon>Opisthorchiida</taxon>
        <taxon>Opisthorchiata</taxon>
        <taxon>Opisthorchiidae</taxon>
        <taxon>Opisthorchis</taxon>
    </lineage>
</organism>
<dbReference type="GeneID" id="20319156"/>